<dbReference type="InterPro" id="IPR021238">
    <property type="entry name" value="DUF2620"/>
</dbReference>
<dbReference type="Pfam" id="PF10941">
    <property type="entry name" value="DUF2620"/>
    <property type="match status" value="1"/>
</dbReference>
<name>A0A1H2RHS7_9FIRM</name>
<dbReference type="AlphaFoldDB" id="A0A1H2RHS7"/>
<proteinExistence type="predicted"/>
<organism evidence="1 2">
    <name type="scientific">Tepidimicrobium xylanilyticum</name>
    <dbReference type="NCBI Taxonomy" id="1123352"/>
    <lineage>
        <taxon>Bacteria</taxon>
        <taxon>Bacillati</taxon>
        <taxon>Bacillota</taxon>
        <taxon>Tissierellia</taxon>
        <taxon>Tissierellales</taxon>
        <taxon>Tepidimicrobiaceae</taxon>
        <taxon>Tepidimicrobium</taxon>
    </lineage>
</organism>
<dbReference type="Proteomes" id="UP000198828">
    <property type="component" value="Unassembled WGS sequence"/>
</dbReference>
<evidence type="ECO:0000313" key="1">
    <source>
        <dbReference type="EMBL" id="SDW18189.1"/>
    </source>
</evidence>
<dbReference type="RefSeq" id="WP_093750245.1">
    <property type="nucleotide sequence ID" value="NZ_FNNG01000001.1"/>
</dbReference>
<protein>
    <recommendedName>
        <fullName evidence="3">DUF2620 domain-containing protein</fullName>
    </recommendedName>
</protein>
<evidence type="ECO:0008006" key="3">
    <source>
        <dbReference type="Google" id="ProtNLM"/>
    </source>
</evidence>
<evidence type="ECO:0000313" key="2">
    <source>
        <dbReference type="Proteomes" id="UP000198828"/>
    </source>
</evidence>
<sequence>MVNIVVGGQMDKQLIGKLIEEHGKGKVKASAKGDIEAVLDVKNGQADYYFGSCATGAGGALAMAIGLIGAQNCVSVSIPGKILTEEEMRKAVREGKKAFGFVNTDAEKVIPVLIDEILKKEE</sequence>
<dbReference type="OrthoDB" id="5191605at2"/>
<dbReference type="EMBL" id="FNNG01000001">
    <property type="protein sequence ID" value="SDW18189.1"/>
    <property type="molecule type" value="Genomic_DNA"/>
</dbReference>
<keyword evidence="2" id="KW-1185">Reference proteome</keyword>
<accession>A0A1H2RHS7</accession>
<reference evidence="1 2" key="1">
    <citation type="submission" date="2016-10" db="EMBL/GenBank/DDBJ databases">
        <authorList>
            <person name="de Groot N.N."/>
        </authorList>
    </citation>
    <scope>NUCLEOTIDE SEQUENCE [LARGE SCALE GENOMIC DNA]</scope>
    <source>
        <strain evidence="1 2">DSM 23310</strain>
    </source>
</reference>
<gene>
    <name evidence="1" type="ORF">SAMN05660923_00365</name>
</gene>